<dbReference type="EMBL" id="GGEC01000898">
    <property type="protein sequence ID" value="MBW81381.1"/>
    <property type="molecule type" value="Transcribed_RNA"/>
</dbReference>
<organism evidence="1">
    <name type="scientific">Rhizophora mucronata</name>
    <name type="common">Asiatic mangrove</name>
    <dbReference type="NCBI Taxonomy" id="61149"/>
    <lineage>
        <taxon>Eukaryota</taxon>
        <taxon>Viridiplantae</taxon>
        <taxon>Streptophyta</taxon>
        <taxon>Embryophyta</taxon>
        <taxon>Tracheophyta</taxon>
        <taxon>Spermatophyta</taxon>
        <taxon>Magnoliopsida</taxon>
        <taxon>eudicotyledons</taxon>
        <taxon>Gunneridae</taxon>
        <taxon>Pentapetalae</taxon>
        <taxon>rosids</taxon>
        <taxon>fabids</taxon>
        <taxon>Malpighiales</taxon>
        <taxon>Rhizophoraceae</taxon>
        <taxon>Rhizophora</taxon>
    </lineage>
</organism>
<reference evidence="1" key="1">
    <citation type="submission" date="2018-02" db="EMBL/GenBank/DDBJ databases">
        <title>Rhizophora mucronata_Transcriptome.</title>
        <authorList>
            <person name="Meera S.P."/>
            <person name="Sreeshan A."/>
            <person name="Augustine A."/>
        </authorList>
    </citation>
    <scope>NUCLEOTIDE SEQUENCE</scope>
    <source>
        <tissue evidence="1">Leaf</tissue>
    </source>
</reference>
<proteinExistence type="predicted"/>
<evidence type="ECO:0000313" key="1">
    <source>
        <dbReference type="EMBL" id="MBW81381.1"/>
    </source>
</evidence>
<protein>
    <submittedName>
        <fullName evidence="1">Uncharacterized protein</fullName>
    </submittedName>
</protein>
<sequence length="10" mass="1297">MRFTFLHPFT</sequence>
<accession>A0A2P2IJK9</accession>
<name>A0A2P2IJK9_RHIMU</name>